<dbReference type="OrthoDB" id="9799456at2"/>
<dbReference type="Pfam" id="PF06170">
    <property type="entry name" value="DUF983"/>
    <property type="match status" value="1"/>
</dbReference>
<proteinExistence type="predicted"/>
<keyword evidence="3" id="KW-1185">Reference proteome</keyword>
<accession>A0A8E0KLW9</accession>
<evidence type="ECO:0000313" key="2">
    <source>
        <dbReference type="EMBL" id="GAD59019.1"/>
    </source>
</evidence>
<protein>
    <submittedName>
        <fullName evidence="2">Hypotheical conserved protein</fullName>
    </submittedName>
</protein>
<dbReference type="RefSeq" id="WP_021697115.1">
    <property type="nucleotide sequence ID" value="NZ_BATC01000016.1"/>
</dbReference>
<sequence>MAQTPPSSEAVLDEWPALSPLRTGIACRCPRCGEGALFQGYLNLRPSCSNCGLDYGFADPADGPAFFVMSGVGIAVTLLFLWMEIAFRPPMWLHVVFTLPLFVVGCLATLRPVKAWLINEQFVRKASEARFSFLGRSGGPKAE</sequence>
<evidence type="ECO:0000256" key="1">
    <source>
        <dbReference type="SAM" id="Phobius"/>
    </source>
</evidence>
<feature type="transmembrane region" description="Helical" evidence="1">
    <location>
        <begin position="91"/>
        <end position="110"/>
    </location>
</feature>
<organism evidence="2 3">
    <name type="scientific">Brevundimonas abyssalis TAR-001</name>
    <dbReference type="NCBI Taxonomy" id="1391729"/>
    <lineage>
        <taxon>Bacteria</taxon>
        <taxon>Pseudomonadati</taxon>
        <taxon>Pseudomonadota</taxon>
        <taxon>Alphaproteobacteria</taxon>
        <taxon>Caulobacterales</taxon>
        <taxon>Caulobacteraceae</taxon>
        <taxon>Brevundimonas</taxon>
    </lineage>
</organism>
<comment type="caution">
    <text evidence="2">The sequence shown here is derived from an EMBL/GenBank/DDBJ whole genome shotgun (WGS) entry which is preliminary data.</text>
</comment>
<evidence type="ECO:0000313" key="3">
    <source>
        <dbReference type="Proteomes" id="UP000016569"/>
    </source>
</evidence>
<feature type="transmembrane region" description="Helical" evidence="1">
    <location>
        <begin position="65"/>
        <end position="85"/>
    </location>
</feature>
<reference evidence="3" key="1">
    <citation type="journal article" date="2013" name="Genome Announc.">
        <title>Draft Genome Sequence of the Dimorphic Prosthecate Bacterium Brevundimonas abyssalis TAR-001T.</title>
        <authorList>
            <person name="Tsubouchi T."/>
            <person name="Nishi S."/>
            <person name="Usui K."/>
            <person name="Shimane Y."/>
            <person name="Takaki Y."/>
            <person name="Maruyama T."/>
            <person name="Hatada Y."/>
        </authorList>
    </citation>
    <scope>NUCLEOTIDE SEQUENCE [LARGE SCALE GENOMIC DNA]</scope>
    <source>
        <strain evidence="3">TAR-001</strain>
    </source>
</reference>
<dbReference type="AlphaFoldDB" id="A0A8E0KLW9"/>
<name>A0A8E0KLW9_9CAUL</name>
<dbReference type="InterPro" id="IPR009325">
    <property type="entry name" value="DUF983"/>
</dbReference>
<keyword evidence="1" id="KW-0472">Membrane</keyword>
<keyword evidence="1" id="KW-1133">Transmembrane helix</keyword>
<dbReference type="EMBL" id="BATC01000016">
    <property type="protein sequence ID" value="GAD59019.1"/>
    <property type="molecule type" value="Genomic_DNA"/>
</dbReference>
<keyword evidence="1" id="KW-0812">Transmembrane</keyword>
<dbReference type="Proteomes" id="UP000016569">
    <property type="component" value="Unassembled WGS sequence"/>
</dbReference>
<gene>
    <name evidence="2" type="ORF">MBEBAB_1269</name>
</gene>